<reference evidence="2 3" key="1">
    <citation type="submission" date="2016-06" db="EMBL/GenBank/DDBJ databases">
        <authorList>
            <person name="Olsen C.W."/>
            <person name="Carey S."/>
            <person name="Hinshaw L."/>
            <person name="Karasin A.I."/>
        </authorList>
    </citation>
    <scope>NUCLEOTIDE SEQUENCE [LARGE SCALE GENOMIC DNA]</scope>
    <source>
        <strain evidence="2 3">LZ-22</strain>
    </source>
</reference>
<dbReference type="Pfam" id="PF01636">
    <property type="entry name" value="APH"/>
    <property type="match status" value="1"/>
</dbReference>
<evidence type="ECO:0000313" key="2">
    <source>
        <dbReference type="EMBL" id="SDB89239.1"/>
    </source>
</evidence>
<dbReference type="Gene3D" id="3.90.1200.10">
    <property type="match status" value="1"/>
</dbReference>
<sequence length="419" mass="45177">MTMDEDGGLLLSSRAVGDVLVAAVHEAGGTLLRWRMDHVDHQPGRGTTATYRAHVAWDWGEATEIVGVTARVGGADAGDRASERVYHDAEGHEVTVWIYPADPELPGLASAAYAEGVAELVNDHGLWIPQGGALAGKRPYVSPGDIRLDVVGYRPRQRAVLRADVHVGEEMRRFYLKVQTAEEAIQTVGQHRLLRGAGIPAPEVLALTEDSVVVLEGLPGRPLTSALFREDFPCSAEELIAVLDAFPPVVARLPRRLPWTESVHYYVGVVARALPELEPRLLWLADQVSQGLAGLPAGEEATHGDFHEGQVHVSGGRVCGILDIDAIGPGRRADDLGCLLAHLSTIQRMDAAQAAHLQGLLEAWTPVFDRRVDPTELRLRAAGVAISLATGPHRSQEAQWREETIAIISAAEALVRQSG</sequence>
<keyword evidence="3" id="KW-1185">Reference proteome</keyword>
<dbReference type="OrthoDB" id="3837844at2"/>
<dbReference type="SUPFAM" id="SSF56112">
    <property type="entry name" value="Protein kinase-like (PK-like)"/>
    <property type="match status" value="1"/>
</dbReference>
<evidence type="ECO:0000313" key="3">
    <source>
        <dbReference type="Proteomes" id="UP000199086"/>
    </source>
</evidence>
<dbReference type="RefSeq" id="WP_092610831.1">
    <property type="nucleotide sequence ID" value="NZ_FMYF01000006.1"/>
</dbReference>
<proteinExistence type="predicted"/>
<gene>
    <name evidence="2" type="ORF">GA0111570_106207</name>
</gene>
<organism evidence="2 3">
    <name type="scientific">Raineyella antarctica</name>
    <dbReference type="NCBI Taxonomy" id="1577474"/>
    <lineage>
        <taxon>Bacteria</taxon>
        <taxon>Bacillati</taxon>
        <taxon>Actinomycetota</taxon>
        <taxon>Actinomycetes</taxon>
        <taxon>Propionibacteriales</taxon>
        <taxon>Propionibacteriaceae</taxon>
        <taxon>Raineyella</taxon>
    </lineage>
</organism>
<dbReference type="InterPro" id="IPR002575">
    <property type="entry name" value="Aminoglycoside_PTrfase"/>
</dbReference>
<dbReference type="AlphaFoldDB" id="A0A1G6H4P2"/>
<dbReference type="Proteomes" id="UP000199086">
    <property type="component" value="Unassembled WGS sequence"/>
</dbReference>
<dbReference type="GO" id="GO:0016301">
    <property type="term" value="F:kinase activity"/>
    <property type="evidence" value="ECO:0007669"/>
    <property type="project" value="UniProtKB-KW"/>
</dbReference>
<keyword evidence="2" id="KW-0418">Kinase</keyword>
<dbReference type="InterPro" id="IPR011009">
    <property type="entry name" value="Kinase-like_dom_sf"/>
</dbReference>
<feature type="domain" description="Aminoglycoside phosphotransferase" evidence="1">
    <location>
        <begin position="172"/>
        <end position="364"/>
    </location>
</feature>
<dbReference type="EMBL" id="FMYF01000006">
    <property type="protein sequence ID" value="SDB89239.1"/>
    <property type="molecule type" value="Genomic_DNA"/>
</dbReference>
<accession>A0A1G6H4P2</accession>
<name>A0A1G6H4P2_9ACTN</name>
<evidence type="ECO:0000259" key="1">
    <source>
        <dbReference type="Pfam" id="PF01636"/>
    </source>
</evidence>
<keyword evidence="2" id="KW-0808">Transferase</keyword>
<protein>
    <submittedName>
        <fullName evidence="2">Ser/Thr protein kinase RdoA involved in Cpx stress response, MazF antagonist</fullName>
    </submittedName>
</protein>
<dbReference type="STRING" id="1577474.GA0111570_106207"/>